<accession>D4CVU9</accession>
<dbReference type="AlphaFoldDB" id="D4CVU9"/>
<reference evidence="3 4" key="1">
    <citation type="submission" date="2010-02" db="EMBL/GenBank/DDBJ databases">
        <authorList>
            <person name="Weinstock G."/>
            <person name="Sodergren E."/>
            <person name="Clifton S."/>
            <person name="Fulton L."/>
            <person name="Fulton B."/>
            <person name="Courtney L."/>
            <person name="Fronick C."/>
            <person name="Harrison M."/>
            <person name="Strong C."/>
            <person name="Farmer C."/>
            <person name="Delahaunty K."/>
            <person name="Markovic C."/>
            <person name="Hall O."/>
            <person name="Minx P."/>
            <person name="Tomlinson C."/>
            <person name="Mitreva M."/>
            <person name="Nelson J."/>
            <person name="Hou S."/>
            <person name="Wollam A."/>
            <person name="Pepin K.H."/>
            <person name="Johnson M."/>
            <person name="Bhonagiri V."/>
            <person name="Zhang X."/>
            <person name="Suruliraj S."/>
            <person name="Warren W."/>
            <person name="Chinwalla A."/>
            <person name="Mardis E.R."/>
            <person name="Wilson R.K."/>
        </authorList>
    </citation>
    <scope>NUCLEOTIDE SEQUENCE [LARGE SCALE GENOMIC DNA]</scope>
    <source>
        <strain evidence="3 4">ATCC 33693</strain>
    </source>
</reference>
<dbReference type="SUPFAM" id="SSF52980">
    <property type="entry name" value="Restriction endonuclease-like"/>
    <property type="match status" value="1"/>
</dbReference>
<dbReference type="NCBIfam" id="NF009150">
    <property type="entry name" value="PRK12497.1-3"/>
    <property type="match status" value="1"/>
</dbReference>
<dbReference type="STRING" id="546275.FUSPEROL_01556"/>
<dbReference type="Gene3D" id="3.40.1350.10">
    <property type="match status" value="1"/>
</dbReference>
<dbReference type="InterPro" id="IPR011856">
    <property type="entry name" value="tRNA_endonuc-like_dom_sf"/>
</dbReference>
<evidence type="ECO:0000313" key="4">
    <source>
        <dbReference type="Proteomes" id="UP000003748"/>
    </source>
</evidence>
<comment type="caution">
    <text evidence="3">The sequence shown here is derived from an EMBL/GenBank/DDBJ whole genome shotgun (WGS) entry which is preliminary data.</text>
</comment>
<organism evidence="3 4">
    <name type="scientific">Fusobacterium periodonticum ATCC 33693</name>
    <dbReference type="NCBI Taxonomy" id="546275"/>
    <lineage>
        <taxon>Bacteria</taxon>
        <taxon>Fusobacteriati</taxon>
        <taxon>Fusobacteriota</taxon>
        <taxon>Fusobacteriia</taxon>
        <taxon>Fusobacteriales</taxon>
        <taxon>Fusobacteriaceae</taxon>
        <taxon>Fusobacterium</taxon>
    </lineage>
</organism>
<dbReference type="HAMAP" id="MF_00048">
    <property type="entry name" value="UPF0102"/>
    <property type="match status" value="1"/>
</dbReference>
<dbReference type="PANTHER" id="PTHR34039:SF1">
    <property type="entry name" value="UPF0102 PROTEIN YRAN"/>
    <property type="match status" value="1"/>
</dbReference>
<dbReference type="GO" id="GO:0003676">
    <property type="term" value="F:nucleic acid binding"/>
    <property type="evidence" value="ECO:0007669"/>
    <property type="project" value="InterPro"/>
</dbReference>
<gene>
    <name evidence="3" type="ORF">FUSPEROL_01556</name>
</gene>
<dbReference type="NCBIfam" id="TIGR00252">
    <property type="entry name" value="YraN family protein"/>
    <property type="match status" value="1"/>
</dbReference>
<comment type="similarity">
    <text evidence="1 2">Belongs to the UPF0102 family.</text>
</comment>
<dbReference type="Pfam" id="PF02021">
    <property type="entry name" value="UPF0102"/>
    <property type="match status" value="1"/>
</dbReference>
<dbReference type="InterPro" id="IPR011335">
    <property type="entry name" value="Restrct_endonuc-II-like"/>
</dbReference>
<sequence length="122" mass="14771">MIILNTREIGNKYEDKSVGILIKNSYKILERNYQNKYGEIDIIAQKDDEIVFIEVKYRKTNKFGYGYEAVDRKKLFKIVKLAQHYIQSKKYEKYKMRFDCMSYLKDELDWIKDIVWGDEIGF</sequence>
<dbReference type="InterPro" id="IPR003509">
    <property type="entry name" value="UPF0102_YraN-like"/>
</dbReference>
<dbReference type="CDD" id="cd20736">
    <property type="entry name" value="PoNe_Nuclease"/>
    <property type="match status" value="1"/>
</dbReference>
<evidence type="ECO:0000256" key="2">
    <source>
        <dbReference type="HAMAP-Rule" id="MF_00048"/>
    </source>
</evidence>
<evidence type="ECO:0000256" key="1">
    <source>
        <dbReference type="ARBA" id="ARBA00006738"/>
    </source>
</evidence>
<dbReference type="HOGENOM" id="CLU_115353_2_1_0"/>
<protein>
    <recommendedName>
        <fullName evidence="2">UPF0102 protein FUSPEROL_01556</fullName>
    </recommendedName>
</protein>
<dbReference type="EMBL" id="ACJY01000083">
    <property type="protein sequence ID" value="EFE86524.1"/>
    <property type="molecule type" value="Genomic_DNA"/>
</dbReference>
<proteinExistence type="inferred from homology"/>
<dbReference type="PANTHER" id="PTHR34039">
    <property type="entry name" value="UPF0102 PROTEIN YRAN"/>
    <property type="match status" value="1"/>
</dbReference>
<dbReference type="eggNOG" id="COG0792">
    <property type="taxonomic scope" value="Bacteria"/>
</dbReference>
<evidence type="ECO:0000313" key="3">
    <source>
        <dbReference type="EMBL" id="EFE86524.1"/>
    </source>
</evidence>
<name>D4CVU9_9FUSO</name>
<dbReference type="Proteomes" id="UP000003748">
    <property type="component" value="Unassembled WGS sequence"/>
</dbReference>